<reference evidence="1" key="1">
    <citation type="submission" date="2016-10" db="EMBL/GenBank/DDBJ databases">
        <authorList>
            <person name="de Groot N.N."/>
        </authorList>
    </citation>
    <scope>NUCLEOTIDE SEQUENCE</scope>
</reference>
<dbReference type="AlphaFoldDB" id="A0A1W1BHL3"/>
<proteinExistence type="predicted"/>
<name>A0A1W1BHL3_9ZZZZ</name>
<accession>A0A1W1BHL3</accession>
<organism evidence="1">
    <name type="scientific">hydrothermal vent metagenome</name>
    <dbReference type="NCBI Taxonomy" id="652676"/>
    <lineage>
        <taxon>unclassified sequences</taxon>
        <taxon>metagenomes</taxon>
        <taxon>ecological metagenomes</taxon>
    </lineage>
</organism>
<sequence>MVKKSPIYIIYSKSYIITLDIANLYLLQYAIQDTPIYHF</sequence>
<protein>
    <submittedName>
        <fullName evidence="1">Uncharacterized protein</fullName>
    </submittedName>
</protein>
<evidence type="ECO:0000313" key="1">
    <source>
        <dbReference type="EMBL" id="SFV53016.1"/>
    </source>
</evidence>
<dbReference type="EMBL" id="FPHC01000028">
    <property type="protein sequence ID" value="SFV53016.1"/>
    <property type="molecule type" value="Genomic_DNA"/>
</dbReference>
<gene>
    <name evidence="1" type="ORF">MNB_SV-6-11</name>
</gene>